<feature type="region of interest" description="Disordered" evidence="1">
    <location>
        <begin position="22"/>
        <end position="41"/>
    </location>
</feature>
<proteinExistence type="predicted"/>
<dbReference type="Proteomes" id="UP000721236">
    <property type="component" value="Unassembled WGS sequence"/>
</dbReference>
<name>A0ABM8WH88_9BURK</name>
<evidence type="ECO:0000313" key="2">
    <source>
        <dbReference type="EMBL" id="CAG9166752.1"/>
    </source>
</evidence>
<reference evidence="2 3" key="1">
    <citation type="submission" date="2021-08" db="EMBL/GenBank/DDBJ databases">
        <authorList>
            <person name="Peeters C."/>
        </authorList>
    </citation>
    <scope>NUCLEOTIDE SEQUENCE [LARGE SCALE GENOMIC DNA]</scope>
    <source>
        <strain evidence="2 3">LMG 21510</strain>
    </source>
</reference>
<dbReference type="RefSeq" id="WP_224039440.1">
    <property type="nucleotide sequence ID" value="NZ_CAJZAH010000001.1"/>
</dbReference>
<organism evidence="2 3">
    <name type="scientific">Cupriavidus respiraculi</name>
    <dbReference type="NCBI Taxonomy" id="195930"/>
    <lineage>
        <taxon>Bacteria</taxon>
        <taxon>Pseudomonadati</taxon>
        <taxon>Pseudomonadota</taxon>
        <taxon>Betaproteobacteria</taxon>
        <taxon>Burkholderiales</taxon>
        <taxon>Burkholderiaceae</taxon>
        <taxon>Cupriavidus</taxon>
    </lineage>
</organism>
<evidence type="ECO:0000256" key="1">
    <source>
        <dbReference type="SAM" id="MobiDB-lite"/>
    </source>
</evidence>
<evidence type="ECO:0008006" key="4">
    <source>
        <dbReference type="Google" id="ProtNLM"/>
    </source>
</evidence>
<accession>A0ABM8WH88</accession>
<evidence type="ECO:0000313" key="3">
    <source>
        <dbReference type="Proteomes" id="UP000721236"/>
    </source>
</evidence>
<keyword evidence="3" id="KW-1185">Reference proteome</keyword>
<sequence>MTAISPLTAPAREALVPAPRALAEPGDAPGVPDATSTTLTLGQSGGEAAAYSLAQLSPTPVWERSARDAVSSRMAANVQGARLGNRFDGLGAALLERFRFDGNDFSQSVIRLPAGTPVDRVDDARFHAPADNEIALTVTTRGGATVAVTLGSDADRLSVRIAVTGGELSEDERTALAALSDGFQQAIDGLAKVPPRLDLAGVLRFDGEALSSVSLHATVQVGHDKRQTIDLVADDKRRSLTASGALGTIAMDVDVTGAAIVGNEAQRQAALTRYLHTFDQAQRRGQGDADLMALFKDGFGALHGNMPAVAATAQATRLGAGDQGMLTGLADFSASVTQTRRSENPLRSDEVDAFSYRVSQQTEVRGSGPLDRTIRQRQEATLDASFHRSLTPDTTLLLDASRHSQNYAYERIHDTASSDMTLAYEQGVLAKASLTQSASEWQRTQTYRFGKLEEDSTVPSSRSRTIDVLALVRAAEESDAFGRMDDDARRDRVLADMHDQVLLQTDPARLAR</sequence>
<gene>
    <name evidence="2" type="ORF">LMG21510_00527</name>
</gene>
<protein>
    <recommendedName>
        <fullName evidence="4">Lactate dehydrogenase</fullName>
    </recommendedName>
</protein>
<comment type="caution">
    <text evidence="2">The sequence shown here is derived from an EMBL/GenBank/DDBJ whole genome shotgun (WGS) entry which is preliminary data.</text>
</comment>
<dbReference type="EMBL" id="CAJZAH010000001">
    <property type="protein sequence ID" value="CAG9166752.1"/>
    <property type="molecule type" value="Genomic_DNA"/>
</dbReference>